<dbReference type="InterPro" id="IPR007387">
    <property type="entry name" value="TRAP_DctQ"/>
</dbReference>
<evidence type="ECO:0000256" key="5">
    <source>
        <dbReference type="ARBA" id="ARBA00022692"/>
    </source>
</evidence>
<comment type="similarity">
    <text evidence="8 9">Belongs to the TRAP transporter small permease family.</text>
</comment>
<evidence type="ECO:0000256" key="3">
    <source>
        <dbReference type="ARBA" id="ARBA00022475"/>
    </source>
</evidence>
<evidence type="ECO:0000256" key="4">
    <source>
        <dbReference type="ARBA" id="ARBA00022519"/>
    </source>
</evidence>
<dbReference type="Pfam" id="PF04290">
    <property type="entry name" value="DctQ"/>
    <property type="match status" value="1"/>
</dbReference>
<keyword evidence="12" id="KW-1185">Reference proteome</keyword>
<dbReference type="EMBL" id="BMDZ01000023">
    <property type="protein sequence ID" value="GGB40602.1"/>
    <property type="molecule type" value="Genomic_DNA"/>
</dbReference>
<dbReference type="InterPro" id="IPR055348">
    <property type="entry name" value="DctQ"/>
</dbReference>
<comment type="subcellular location">
    <subcellularLocation>
        <location evidence="1 9">Cell inner membrane</location>
        <topology evidence="1 9">Multi-pass membrane protein</topology>
    </subcellularLocation>
</comment>
<protein>
    <recommendedName>
        <fullName evidence="9">TRAP transporter small permease protein</fullName>
    </recommendedName>
</protein>
<comment type="function">
    <text evidence="9">Part of the tripartite ATP-independent periplasmic (TRAP) transport system.</text>
</comment>
<keyword evidence="4 9" id="KW-0997">Cell inner membrane</keyword>
<accession>A0ABQ1II47</accession>
<sequence>METPLNRVLTLVEHELVGVVATVAMLLATYQLLSRYLYPPASTHWIDEVVIYLIIWASCLSFSGLVAGNAHVRADLVLRMLPQRLQRRVEMVNTLAALALCGLLVWFGGRIVFDAWDIGETSISELQFPMWVYYLALPVAGGLMALRYLARLAGLVSGRIGGQDVLDGGGHL</sequence>
<keyword evidence="6 9" id="KW-1133">Transmembrane helix</keyword>
<evidence type="ECO:0000256" key="1">
    <source>
        <dbReference type="ARBA" id="ARBA00004429"/>
    </source>
</evidence>
<keyword evidence="3" id="KW-1003">Cell membrane</keyword>
<dbReference type="PANTHER" id="PTHR35011">
    <property type="entry name" value="2,3-DIKETO-L-GULONATE TRAP TRANSPORTER SMALL PERMEASE PROTEIN YIAM"/>
    <property type="match status" value="1"/>
</dbReference>
<evidence type="ECO:0000256" key="8">
    <source>
        <dbReference type="ARBA" id="ARBA00038436"/>
    </source>
</evidence>
<comment type="subunit">
    <text evidence="9">The complex comprises the extracytoplasmic solute receptor protein and the two transmembrane proteins.</text>
</comment>
<name>A0ABQ1II47_9PROT</name>
<gene>
    <name evidence="11" type="ORF">GCM10011505_22610</name>
</gene>
<feature type="transmembrane region" description="Helical" evidence="9">
    <location>
        <begin position="16"/>
        <end position="38"/>
    </location>
</feature>
<proteinExistence type="inferred from homology"/>
<evidence type="ECO:0000313" key="12">
    <source>
        <dbReference type="Proteomes" id="UP000603352"/>
    </source>
</evidence>
<organism evidence="11 12">
    <name type="scientific">Tistrella bauzanensis</name>
    <dbReference type="NCBI Taxonomy" id="657419"/>
    <lineage>
        <taxon>Bacteria</taxon>
        <taxon>Pseudomonadati</taxon>
        <taxon>Pseudomonadota</taxon>
        <taxon>Alphaproteobacteria</taxon>
        <taxon>Geminicoccales</taxon>
        <taxon>Geminicoccaceae</taxon>
        <taxon>Tistrella</taxon>
    </lineage>
</organism>
<evidence type="ECO:0000256" key="6">
    <source>
        <dbReference type="ARBA" id="ARBA00022989"/>
    </source>
</evidence>
<feature type="transmembrane region" description="Helical" evidence="9">
    <location>
        <begin position="50"/>
        <end position="70"/>
    </location>
</feature>
<evidence type="ECO:0000256" key="7">
    <source>
        <dbReference type="ARBA" id="ARBA00023136"/>
    </source>
</evidence>
<keyword evidence="5 9" id="KW-0812">Transmembrane</keyword>
<feature type="transmembrane region" description="Helical" evidence="9">
    <location>
        <begin position="131"/>
        <end position="150"/>
    </location>
</feature>
<evidence type="ECO:0000313" key="11">
    <source>
        <dbReference type="EMBL" id="GGB40602.1"/>
    </source>
</evidence>
<feature type="domain" description="Tripartite ATP-independent periplasmic transporters DctQ component" evidence="10">
    <location>
        <begin position="25"/>
        <end position="156"/>
    </location>
</feature>
<keyword evidence="7 9" id="KW-0472">Membrane</keyword>
<keyword evidence="2 9" id="KW-0813">Transport</keyword>
<evidence type="ECO:0000259" key="10">
    <source>
        <dbReference type="Pfam" id="PF04290"/>
    </source>
</evidence>
<dbReference type="Proteomes" id="UP000603352">
    <property type="component" value="Unassembled WGS sequence"/>
</dbReference>
<dbReference type="PANTHER" id="PTHR35011:SF10">
    <property type="entry name" value="TRAP TRANSPORTER SMALL PERMEASE PROTEIN"/>
    <property type="match status" value="1"/>
</dbReference>
<evidence type="ECO:0000256" key="2">
    <source>
        <dbReference type="ARBA" id="ARBA00022448"/>
    </source>
</evidence>
<reference evidence="12" key="1">
    <citation type="journal article" date="2019" name="Int. J. Syst. Evol. Microbiol.">
        <title>The Global Catalogue of Microorganisms (GCM) 10K type strain sequencing project: providing services to taxonomists for standard genome sequencing and annotation.</title>
        <authorList>
            <consortium name="The Broad Institute Genomics Platform"/>
            <consortium name="The Broad Institute Genome Sequencing Center for Infectious Disease"/>
            <person name="Wu L."/>
            <person name="Ma J."/>
        </authorList>
    </citation>
    <scope>NUCLEOTIDE SEQUENCE [LARGE SCALE GENOMIC DNA]</scope>
    <source>
        <strain evidence="12">CGMCC 1.10188</strain>
    </source>
</reference>
<comment type="caution">
    <text evidence="11">The sequence shown here is derived from an EMBL/GenBank/DDBJ whole genome shotgun (WGS) entry which is preliminary data.</text>
</comment>
<feature type="transmembrane region" description="Helical" evidence="9">
    <location>
        <begin position="91"/>
        <end position="111"/>
    </location>
</feature>
<evidence type="ECO:0000256" key="9">
    <source>
        <dbReference type="RuleBase" id="RU369079"/>
    </source>
</evidence>